<accession>A0AAN8F2H3</accession>
<evidence type="ECO:0000256" key="1">
    <source>
        <dbReference type="SAM" id="MobiDB-lite"/>
    </source>
</evidence>
<name>A0AAN8F2H3_TRICO</name>
<sequence>MFVNGSDQQFYQTTAQPPPPPPSQQPQQPQSQQHQSVIVRQPELPDEPDDASYAASASYYGLAPSTMVPNAYPSPYNMNMPIPFFLGDWNQLGMFTQPSPADSSCSSTLAPPLTSPIGNPAIGMLRFLQTFPFC</sequence>
<comment type="caution">
    <text evidence="2">The sequence shown here is derived from an EMBL/GenBank/DDBJ whole genome shotgun (WGS) entry which is preliminary data.</text>
</comment>
<evidence type="ECO:0000313" key="3">
    <source>
        <dbReference type="Proteomes" id="UP001331761"/>
    </source>
</evidence>
<evidence type="ECO:0000313" key="2">
    <source>
        <dbReference type="EMBL" id="KAK5966267.1"/>
    </source>
</evidence>
<feature type="compositionally biased region" description="Polar residues" evidence="1">
    <location>
        <begin position="1"/>
        <end position="15"/>
    </location>
</feature>
<reference evidence="2 3" key="1">
    <citation type="submission" date="2019-10" db="EMBL/GenBank/DDBJ databases">
        <title>Assembly and Annotation for the nematode Trichostrongylus colubriformis.</title>
        <authorList>
            <person name="Martin J."/>
        </authorList>
    </citation>
    <scope>NUCLEOTIDE SEQUENCE [LARGE SCALE GENOMIC DNA]</scope>
    <source>
        <strain evidence="2">G859</strain>
        <tissue evidence="2">Whole worm</tissue>
    </source>
</reference>
<dbReference type="AlphaFoldDB" id="A0AAN8F2H3"/>
<dbReference type="EMBL" id="WIXE01023662">
    <property type="protein sequence ID" value="KAK5966267.1"/>
    <property type="molecule type" value="Genomic_DNA"/>
</dbReference>
<organism evidence="2 3">
    <name type="scientific">Trichostrongylus colubriformis</name>
    <name type="common">Black scour worm</name>
    <dbReference type="NCBI Taxonomy" id="6319"/>
    <lineage>
        <taxon>Eukaryota</taxon>
        <taxon>Metazoa</taxon>
        <taxon>Ecdysozoa</taxon>
        <taxon>Nematoda</taxon>
        <taxon>Chromadorea</taxon>
        <taxon>Rhabditida</taxon>
        <taxon>Rhabditina</taxon>
        <taxon>Rhabditomorpha</taxon>
        <taxon>Strongyloidea</taxon>
        <taxon>Trichostrongylidae</taxon>
        <taxon>Trichostrongylus</taxon>
    </lineage>
</organism>
<feature type="region of interest" description="Disordered" evidence="1">
    <location>
        <begin position="1"/>
        <end position="52"/>
    </location>
</feature>
<dbReference type="Proteomes" id="UP001331761">
    <property type="component" value="Unassembled WGS sequence"/>
</dbReference>
<protein>
    <submittedName>
        <fullName evidence="2">Uncharacterized protein</fullName>
    </submittedName>
</protein>
<proteinExistence type="predicted"/>
<gene>
    <name evidence="2" type="ORF">GCK32_021365</name>
</gene>
<keyword evidence="3" id="KW-1185">Reference proteome</keyword>